<dbReference type="Proteomes" id="UP001304300">
    <property type="component" value="Chromosome"/>
</dbReference>
<feature type="domain" description="RDD" evidence="7">
    <location>
        <begin position="118"/>
        <end position="247"/>
    </location>
</feature>
<dbReference type="InterPro" id="IPR051791">
    <property type="entry name" value="Pra-immunoreactive"/>
</dbReference>
<evidence type="ECO:0000259" key="7">
    <source>
        <dbReference type="Pfam" id="PF06271"/>
    </source>
</evidence>
<dbReference type="Pfam" id="PF06271">
    <property type="entry name" value="RDD"/>
    <property type="match status" value="1"/>
</dbReference>
<dbReference type="PANTHER" id="PTHR36115">
    <property type="entry name" value="PROLINE-RICH ANTIGEN HOMOLOG-RELATED"/>
    <property type="match status" value="1"/>
</dbReference>
<evidence type="ECO:0000256" key="3">
    <source>
        <dbReference type="ARBA" id="ARBA00022692"/>
    </source>
</evidence>
<name>A0AAQ3QUA1_9BACT</name>
<feature type="transmembrane region" description="Helical" evidence="6">
    <location>
        <begin position="216"/>
        <end position="235"/>
    </location>
</feature>
<evidence type="ECO:0000256" key="6">
    <source>
        <dbReference type="SAM" id="Phobius"/>
    </source>
</evidence>
<evidence type="ECO:0000256" key="4">
    <source>
        <dbReference type="ARBA" id="ARBA00022989"/>
    </source>
</evidence>
<dbReference type="InterPro" id="IPR025640">
    <property type="entry name" value="GYF_2"/>
</dbReference>
<keyword evidence="4 6" id="KW-1133">Transmembrane helix</keyword>
<dbReference type="EMBL" id="CP136920">
    <property type="protein sequence ID" value="WOO42181.1"/>
    <property type="molecule type" value="Genomic_DNA"/>
</dbReference>
<protein>
    <submittedName>
        <fullName evidence="9">RDD family protein</fullName>
    </submittedName>
</protein>
<keyword evidence="10" id="KW-1185">Reference proteome</keyword>
<dbReference type="Pfam" id="PF14237">
    <property type="entry name" value="GYF_2"/>
    <property type="match status" value="1"/>
</dbReference>
<accession>A0AAQ3QUA1</accession>
<evidence type="ECO:0000256" key="2">
    <source>
        <dbReference type="ARBA" id="ARBA00022475"/>
    </source>
</evidence>
<comment type="subcellular location">
    <subcellularLocation>
        <location evidence="1">Cell membrane</location>
        <topology evidence="1">Multi-pass membrane protein</topology>
    </subcellularLocation>
</comment>
<organism evidence="9 10">
    <name type="scientific">Rubellicoccus peritrichatus</name>
    <dbReference type="NCBI Taxonomy" id="3080537"/>
    <lineage>
        <taxon>Bacteria</taxon>
        <taxon>Pseudomonadati</taxon>
        <taxon>Verrucomicrobiota</taxon>
        <taxon>Opitutia</taxon>
        <taxon>Puniceicoccales</taxon>
        <taxon>Cerasicoccaceae</taxon>
        <taxon>Rubellicoccus</taxon>
    </lineage>
</organism>
<proteinExistence type="predicted"/>
<dbReference type="KEGG" id="puo:RZN69_03705"/>
<reference evidence="9 10" key="1">
    <citation type="submission" date="2023-10" db="EMBL/GenBank/DDBJ databases">
        <title>Rubellicoccus peritrichatus gen. nov., sp. nov., isolated from an algae of coral reef tank.</title>
        <authorList>
            <person name="Luo J."/>
        </authorList>
    </citation>
    <scope>NUCLEOTIDE SEQUENCE [LARGE SCALE GENOMIC DNA]</scope>
    <source>
        <strain evidence="9 10">CR14</strain>
    </source>
</reference>
<dbReference type="GO" id="GO:0005886">
    <property type="term" value="C:plasma membrane"/>
    <property type="evidence" value="ECO:0007669"/>
    <property type="project" value="UniProtKB-SubCell"/>
</dbReference>
<keyword evidence="5 6" id="KW-0472">Membrane</keyword>
<dbReference type="InterPro" id="IPR010432">
    <property type="entry name" value="RDD"/>
</dbReference>
<dbReference type="RefSeq" id="WP_317834666.1">
    <property type="nucleotide sequence ID" value="NZ_CP136920.1"/>
</dbReference>
<evidence type="ECO:0000313" key="9">
    <source>
        <dbReference type="EMBL" id="WOO42181.1"/>
    </source>
</evidence>
<evidence type="ECO:0000256" key="1">
    <source>
        <dbReference type="ARBA" id="ARBA00004651"/>
    </source>
</evidence>
<dbReference type="AlphaFoldDB" id="A0AAQ3QUA1"/>
<keyword evidence="3 6" id="KW-0812">Transmembrane</keyword>
<gene>
    <name evidence="9" type="ORF">RZN69_03705</name>
</gene>
<dbReference type="PANTHER" id="PTHR36115:SF9">
    <property type="entry name" value="LMO1584 PROTEIN"/>
    <property type="match status" value="1"/>
</dbReference>
<feature type="transmembrane region" description="Helical" evidence="6">
    <location>
        <begin position="164"/>
        <end position="183"/>
    </location>
</feature>
<keyword evidence="2" id="KW-1003">Cell membrane</keyword>
<evidence type="ECO:0000259" key="8">
    <source>
        <dbReference type="Pfam" id="PF14237"/>
    </source>
</evidence>
<feature type="transmembrane region" description="Helical" evidence="6">
    <location>
        <begin position="133"/>
        <end position="152"/>
    </location>
</feature>
<feature type="domain" description="GYF" evidence="8">
    <location>
        <begin position="3"/>
        <end position="51"/>
    </location>
</feature>
<sequence length="255" mass="27435">MNWYYALNDQQIGPVSDSDFANLVANGTIQSETRVWREGMADWQPLSQVPDAPRAATSSHPLTDNDVHCPNCGTLTKASTLIPVGNDKTVCPSCREQYLQQVREGVTVQEFGNLEGELAGFWIRAGAVIIDGIILNVVQYGIGFILGFAVAAASGGDALGLVELIASLVGVVINFAYAIGFLGSKMQATPGMKLLKLRICTSEGERVGYGRATGRAFAAILSGIILGIGYLMCAWDSEKRTLHDMICDTRVIRTF</sequence>
<evidence type="ECO:0000313" key="10">
    <source>
        <dbReference type="Proteomes" id="UP001304300"/>
    </source>
</evidence>
<evidence type="ECO:0000256" key="5">
    <source>
        <dbReference type="ARBA" id="ARBA00023136"/>
    </source>
</evidence>